<protein>
    <submittedName>
        <fullName evidence="4">Uncharacterized protein LOC125314438 isoform X1</fullName>
    </submittedName>
</protein>
<evidence type="ECO:0000256" key="2">
    <source>
        <dbReference type="SAM" id="Phobius"/>
    </source>
</evidence>
<proteinExistence type="predicted"/>
<keyword evidence="2" id="KW-0472">Membrane</keyword>
<sequence length="275" mass="30074">MCHVSAQMVETMLKAACEISVLLARSFFMGFSLTILSLLAHLRVLVQQILLDVVSVFNIVSSISQKKQSVKLTHEGVEVFREFHPTHQDYIMLECIWKTDKFVLLESTYKNEESNSAGDRENTSVGAPAIHYRSIDCFLEDECNSVPQKAEMRKAVEQGLLRVEEDGTGSTPNASVPSGHEKQGNVLSEDGTGSSPENKLAVDGGFLDCPSESSVPSNMKSGTKKVAFVSVKKPLSSSNVDLNSNKTRVKSGNVEDPFFNLLAGGNLRESLLNDD</sequence>
<keyword evidence="2" id="KW-1133">Transmembrane helix</keyword>
<feature type="transmembrane region" description="Helical" evidence="2">
    <location>
        <begin position="21"/>
        <end position="39"/>
    </location>
</feature>
<feature type="region of interest" description="Disordered" evidence="1">
    <location>
        <begin position="165"/>
        <end position="205"/>
    </location>
</feature>
<evidence type="ECO:0000313" key="4">
    <source>
        <dbReference type="RefSeq" id="XP_048132638.1"/>
    </source>
</evidence>
<accession>A0ABM3H7U3</accession>
<keyword evidence="3" id="KW-1185">Reference proteome</keyword>
<dbReference type="PANTHER" id="PTHR34786">
    <property type="entry name" value="OS09G0504900 PROTEIN"/>
    <property type="match status" value="1"/>
</dbReference>
<organism evidence="3 4">
    <name type="scientific">Rhodamnia argentea</name>
    <dbReference type="NCBI Taxonomy" id="178133"/>
    <lineage>
        <taxon>Eukaryota</taxon>
        <taxon>Viridiplantae</taxon>
        <taxon>Streptophyta</taxon>
        <taxon>Embryophyta</taxon>
        <taxon>Tracheophyta</taxon>
        <taxon>Spermatophyta</taxon>
        <taxon>Magnoliopsida</taxon>
        <taxon>eudicotyledons</taxon>
        <taxon>Gunneridae</taxon>
        <taxon>Pentapetalae</taxon>
        <taxon>rosids</taxon>
        <taxon>malvids</taxon>
        <taxon>Myrtales</taxon>
        <taxon>Myrtaceae</taxon>
        <taxon>Myrtoideae</taxon>
        <taxon>Myrteae</taxon>
        <taxon>Australasian group</taxon>
        <taxon>Rhodamnia</taxon>
    </lineage>
</organism>
<name>A0ABM3H7U3_9MYRT</name>
<evidence type="ECO:0000313" key="3">
    <source>
        <dbReference type="Proteomes" id="UP000827889"/>
    </source>
</evidence>
<dbReference type="GeneID" id="125314438"/>
<dbReference type="PANTHER" id="PTHR34786:SF1">
    <property type="entry name" value="OS09G0504900 PROTEIN"/>
    <property type="match status" value="1"/>
</dbReference>
<reference evidence="4" key="1">
    <citation type="submission" date="2025-08" db="UniProtKB">
        <authorList>
            <consortium name="RefSeq"/>
        </authorList>
    </citation>
    <scope>IDENTIFICATION</scope>
    <source>
        <tissue evidence="4">Leaf</tissue>
    </source>
</reference>
<keyword evidence="2" id="KW-0812">Transmembrane</keyword>
<dbReference type="RefSeq" id="XP_048132638.1">
    <property type="nucleotide sequence ID" value="XM_048276681.1"/>
</dbReference>
<dbReference type="Proteomes" id="UP000827889">
    <property type="component" value="Chromosome 3"/>
</dbReference>
<gene>
    <name evidence="4" type="primary">LOC125314438</name>
</gene>
<evidence type="ECO:0000256" key="1">
    <source>
        <dbReference type="SAM" id="MobiDB-lite"/>
    </source>
</evidence>